<dbReference type="InterPro" id="IPR016032">
    <property type="entry name" value="Sig_transdc_resp-reg_C-effctor"/>
</dbReference>
<dbReference type="Pfam" id="PF13401">
    <property type="entry name" value="AAA_22"/>
    <property type="match status" value="1"/>
</dbReference>
<evidence type="ECO:0000313" key="6">
    <source>
        <dbReference type="Proteomes" id="UP001596058"/>
    </source>
</evidence>
<evidence type="ECO:0000259" key="4">
    <source>
        <dbReference type="PROSITE" id="PS50043"/>
    </source>
</evidence>
<dbReference type="SUPFAM" id="SSF52540">
    <property type="entry name" value="P-loop containing nucleoside triphosphate hydrolases"/>
    <property type="match status" value="1"/>
</dbReference>
<dbReference type="PROSITE" id="PS50043">
    <property type="entry name" value="HTH_LUXR_2"/>
    <property type="match status" value="1"/>
</dbReference>
<organism evidence="5 6">
    <name type="scientific">Nonomuraea insulae</name>
    <dbReference type="NCBI Taxonomy" id="1616787"/>
    <lineage>
        <taxon>Bacteria</taxon>
        <taxon>Bacillati</taxon>
        <taxon>Actinomycetota</taxon>
        <taxon>Actinomycetes</taxon>
        <taxon>Streptosporangiales</taxon>
        <taxon>Streptosporangiaceae</taxon>
        <taxon>Nonomuraea</taxon>
    </lineage>
</organism>
<dbReference type="SMART" id="SM00382">
    <property type="entry name" value="AAA"/>
    <property type="match status" value="1"/>
</dbReference>
<dbReference type="InterPro" id="IPR011990">
    <property type="entry name" value="TPR-like_helical_dom_sf"/>
</dbReference>
<dbReference type="InterPro" id="IPR027417">
    <property type="entry name" value="P-loop_NTPase"/>
</dbReference>
<dbReference type="Gene3D" id="3.40.50.300">
    <property type="entry name" value="P-loop containing nucleotide triphosphate hydrolases"/>
    <property type="match status" value="1"/>
</dbReference>
<dbReference type="Pfam" id="PF25873">
    <property type="entry name" value="WHD_MalT"/>
    <property type="match status" value="1"/>
</dbReference>
<dbReference type="InterPro" id="IPR049945">
    <property type="entry name" value="AAA_22"/>
</dbReference>
<feature type="domain" description="HTH luxR-type" evidence="4">
    <location>
        <begin position="805"/>
        <end position="870"/>
    </location>
</feature>
<accession>A0ABW1D0A8</accession>
<gene>
    <name evidence="5" type="ORF">ACFPZ3_46960</name>
</gene>
<keyword evidence="1" id="KW-0805">Transcription regulation</keyword>
<keyword evidence="3" id="KW-0804">Transcription</keyword>
<dbReference type="InterPro" id="IPR000792">
    <property type="entry name" value="Tscrpt_reg_LuxR_C"/>
</dbReference>
<proteinExistence type="predicted"/>
<evidence type="ECO:0000313" key="5">
    <source>
        <dbReference type="EMBL" id="MFC5831436.1"/>
    </source>
</evidence>
<comment type="caution">
    <text evidence="5">The sequence shown here is derived from an EMBL/GenBank/DDBJ whole genome shotgun (WGS) entry which is preliminary data.</text>
</comment>
<dbReference type="PANTHER" id="PTHR44688">
    <property type="entry name" value="DNA-BINDING TRANSCRIPTIONAL ACTIVATOR DEVR_DOSR"/>
    <property type="match status" value="1"/>
</dbReference>
<dbReference type="PANTHER" id="PTHR44688:SF16">
    <property type="entry name" value="DNA-BINDING TRANSCRIPTIONAL ACTIVATOR DEVR_DOSR"/>
    <property type="match status" value="1"/>
</dbReference>
<dbReference type="SUPFAM" id="SSF46894">
    <property type="entry name" value="C-terminal effector domain of the bipartite response regulators"/>
    <property type="match status" value="1"/>
</dbReference>
<dbReference type="Proteomes" id="UP001596058">
    <property type="component" value="Unassembled WGS sequence"/>
</dbReference>
<protein>
    <submittedName>
        <fullName evidence="5">LuxR C-terminal-related transcriptional regulator</fullName>
    </submittedName>
</protein>
<evidence type="ECO:0000256" key="2">
    <source>
        <dbReference type="ARBA" id="ARBA00023125"/>
    </source>
</evidence>
<dbReference type="SMART" id="SM00421">
    <property type="entry name" value="HTH_LUXR"/>
    <property type="match status" value="1"/>
</dbReference>
<dbReference type="Pfam" id="PF00196">
    <property type="entry name" value="GerE"/>
    <property type="match status" value="1"/>
</dbReference>
<name>A0ABW1D0A8_9ACTN</name>
<dbReference type="InterPro" id="IPR036388">
    <property type="entry name" value="WH-like_DNA-bd_sf"/>
</dbReference>
<dbReference type="CDD" id="cd06170">
    <property type="entry name" value="LuxR_C_like"/>
    <property type="match status" value="1"/>
</dbReference>
<evidence type="ECO:0000256" key="1">
    <source>
        <dbReference type="ARBA" id="ARBA00023015"/>
    </source>
</evidence>
<dbReference type="RefSeq" id="WP_379520908.1">
    <property type="nucleotide sequence ID" value="NZ_JBHSPA010000064.1"/>
</dbReference>
<sequence>MSADPMPARTGLIKRGDLIAVLDRAVEKQVTIISAPAGSGKTSLLRMWAERQGQDRRVAFMSVRPGQQDAQMFWLTLFAAVRSDKDAAPPPTTSGFDGHAMVEKVLSEIRTSGEKPFVLIIDDLHELDFPEAAEQLTSLLIDLPPFAHIVIGTRHDLPLRLPQLRLAGELAEIRAPQLRFTKDEAREVLAAAGITLPDQVADMLHQRTEGWAAGLRLAALSLAGHPDPERFVADFSGSDRTVAEYLMTEMLERQPPGVQRLLLCTSLLDQVNGELADLLTDSTGSERILLDLEDANAFVLSLDPDRTWFRYHHLFSDLLRLELRRTLAGGIPDLHRLAARWFANHDQAADAIRHLQAADAWTEAARLLTDHALSLTLDGRAGTVAALLRAFPAQIGENSPELALVYAIADLNHLRLDGAQAHLDIARSYAATTPPDRQYQLRTALVALDLLVARLGGNLDGVFQQVGELPSPVVGQSNADIAFASDLRAVALLNLGVAEAWSLRLADSEEHLLEGAKLARDIGRPYIEVACRAHLGFASTVHSVALARQRCEEAITLAAEHGWDTEPVIAPAQATLAGILIWTGEFDHGQQWLERARNATDSEGEPGIRLLVHLISAILPAARGRHREALAEFVAAAQVQARMAGEHALTPQVTAWTISTQARLGMIDQARTTLAAVDDRRATTGVIRNAAAAVRLAERDPTGARCELQTVLDGSARVNLHLTLVEAHLLDALACRELGDERAARAAVEQALNLAEPDRLILPFAMTGAWELLEALPTQGTSHAALVADILDAARGGATSGTGRPAPMAEELSPSELRVLRYLPTNLTRPEIAGELTVSLNTVNTHIRRIYAKFGVTGRSSAVQRGRELRLLSTGRT</sequence>
<dbReference type="Gene3D" id="1.25.40.10">
    <property type="entry name" value="Tetratricopeptide repeat domain"/>
    <property type="match status" value="1"/>
</dbReference>
<dbReference type="Gene3D" id="1.10.10.10">
    <property type="entry name" value="Winged helix-like DNA-binding domain superfamily/Winged helix DNA-binding domain"/>
    <property type="match status" value="1"/>
</dbReference>
<reference evidence="6" key="1">
    <citation type="journal article" date="2019" name="Int. J. Syst. Evol. Microbiol.">
        <title>The Global Catalogue of Microorganisms (GCM) 10K type strain sequencing project: providing services to taxonomists for standard genome sequencing and annotation.</title>
        <authorList>
            <consortium name="The Broad Institute Genomics Platform"/>
            <consortium name="The Broad Institute Genome Sequencing Center for Infectious Disease"/>
            <person name="Wu L."/>
            <person name="Ma J."/>
        </authorList>
    </citation>
    <scope>NUCLEOTIDE SEQUENCE [LARGE SCALE GENOMIC DNA]</scope>
    <source>
        <strain evidence="6">CCUG 53903</strain>
    </source>
</reference>
<dbReference type="EMBL" id="JBHSPA010000064">
    <property type="protein sequence ID" value="MFC5831436.1"/>
    <property type="molecule type" value="Genomic_DNA"/>
</dbReference>
<dbReference type="InterPro" id="IPR003593">
    <property type="entry name" value="AAA+_ATPase"/>
</dbReference>
<keyword evidence="2" id="KW-0238">DNA-binding</keyword>
<evidence type="ECO:0000256" key="3">
    <source>
        <dbReference type="ARBA" id="ARBA00023163"/>
    </source>
</evidence>
<dbReference type="InterPro" id="IPR059106">
    <property type="entry name" value="WHD_MalT"/>
</dbReference>
<keyword evidence="6" id="KW-1185">Reference proteome</keyword>